<dbReference type="Pfam" id="PF25312">
    <property type="entry name" value="Allergen_Asp_f_4"/>
    <property type="match status" value="1"/>
</dbReference>
<dbReference type="PANTHER" id="PTHR42039">
    <property type="entry name" value="PUTATIVE (AFU_ORTHOLOGUE AFUA_3G02940)-RELATED"/>
    <property type="match status" value="1"/>
</dbReference>
<dbReference type="Proteomes" id="UP001303473">
    <property type="component" value="Unassembled WGS sequence"/>
</dbReference>
<reference evidence="3" key="1">
    <citation type="journal article" date="2023" name="Mol. Phylogenet. Evol.">
        <title>Genome-scale phylogeny and comparative genomics of the fungal order Sordariales.</title>
        <authorList>
            <person name="Hensen N."/>
            <person name="Bonometti L."/>
            <person name="Westerberg I."/>
            <person name="Brannstrom I.O."/>
            <person name="Guillou S."/>
            <person name="Cros-Aarteil S."/>
            <person name="Calhoun S."/>
            <person name="Haridas S."/>
            <person name="Kuo A."/>
            <person name="Mondo S."/>
            <person name="Pangilinan J."/>
            <person name="Riley R."/>
            <person name="LaButti K."/>
            <person name="Andreopoulos B."/>
            <person name="Lipzen A."/>
            <person name="Chen C."/>
            <person name="Yan M."/>
            <person name="Daum C."/>
            <person name="Ng V."/>
            <person name="Clum A."/>
            <person name="Steindorff A."/>
            <person name="Ohm R.A."/>
            <person name="Martin F."/>
            <person name="Silar P."/>
            <person name="Natvig D.O."/>
            <person name="Lalanne C."/>
            <person name="Gautier V."/>
            <person name="Ament-Velasquez S.L."/>
            <person name="Kruys A."/>
            <person name="Hutchinson M.I."/>
            <person name="Powell A.J."/>
            <person name="Barry K."/>
            <person name="Miller A.N."/>
            <person name="Grigoriev I.V."/>
            <person name="Debuchy R."/>
            <person name="Gladieux P."/>
            <person name="Hiltunen Thoren M."/>
            <person name="Johannesson H."/>
        </authorList>
    </citation>
    <scope>NUCLEOTIDE SEQUENCE [LARGE SCALE GENOMIC DNA]</scope>
    <source>
        <strain evidence="3">CBS 340.73</strain>
    </source>
</reference>
<proteinExistence type="predicted"/>
<accession>A0AAN6S0M9</accession>
<dbReference type="EMBL" id="MU853894">
    <property type="protein sequence ID" value="KAK3936094.1"/>
    <property type="molecule type" value="Genomic_DNA"/>
</dbReference>
<keyword evidence="1" id="KW-0732">Signal</keyword>
<dbReference type="AlphaFoldDB" id="A0AAN6S0M9"/>
<keyword evidence="3" id="KW-1185">Reference proteome</keyword>
<comment type="caution">
    <text evidence="2">The sequence shown here is derived from an EMBL/GenBank/DDBJ whole genome shotgun (WGS) entry which is preliminary data.</text>
</comment>
<evidence type="ECO:0008006" key="4">
    <source>
        <dbReference type="Google" id="ProtNLM"/>
    </source>
</evidence>
<sequence length="296" mass="30341">MQLTSFLLVTGAAVAAAMPSGHAHLHRQAHEKRDPVFVKADHPKIQLPTTTAQPTTTAAPVATSTTASQVSANAAASSSSSSSQYIAFCGGSGSSKRATNAQIMYTGNLGTANGCSWNSNMMTVDASIADMYDYVQTYTNVASEPYQVICANKMGLDGGLNGLFKIATQTPLIFTLQPGESQVVVSAANTQGACVFAPSAVPTTTYGQYAGAWMEFDTENSSNGGWSGADCSSLVAQAFGLTVPGCQVCGHGTCSTIYPGGQGENAYTKGLEAADGIGLNIAPGKVNMTIKVGYSG</sequence>
<feature type="chain" id="PRO_5042940793" description="Allergen Asp f 4" evidence="1">
    <location>
        <begin position="18"/>
        <end position="296"/>
    </location>
</feature>
<dbReference type="InterPro" id="IPR038903">
    <property type="entry name" value="Allergen_Asp_f_4"/>
</dbReference>
<evidence type="ECO:0000313" key="3">
    <source>
        <dbReference type="Proteomes" id="UP001303473"/>
    </source>
</evidence>
<evidence type="ECO:0000256" key="1">
    <source>
        <dbReference type="SAM" id="SignalP"/>
    </source>
</evidence>
<name>A0AAN6S0M9_9PEZI</name>
<evidence type="ECO:0000313" key="2">
    <source>
        <dbReference type="EMBL" id="KAK3936094.1"/>
    </source>
</evidence>
<dbReference type="GO" id="GO:0019863">
    <property type="term" value="F:IgE binding"/>
    <property type="evidence" value="ECO:0007669"/>
    <property type="project" value="InterPro"/>
</dbReference>
<dbReference type="PANTHER" id="PTHR42039:SF1">
    <property type="entry name" value="PUTATIVE (AFU_ORTHOLOGUE AFUA_3G02940)-RELATED"/>
    <property type="match status" value="1"/>
</dbReference>
<dbReference type="GO" id="GO:0005576">
    <property type="term" value="C:extracellular region"/>
    <property type="evidence" value="ECO:0007669"/>
    <property type="project" value="InterPro"/>
</dbReference>
<feature type="signal peptide" evidence="1">
    <location>
        <begin position="1"/>
        <end position="17"/>
    </location>
</feature>
<protein>
    <recommendedName>
        <fullName evidence="4">Allergen Asp f 4</fullName>
    </recommendedName>
</protein>
<organism evidence="2 3">
    <name type="scientific">Diplogelasinospora grovesii</name>
    <dbReference type="NCBI Taxonomy" id="303347"/>
    <lineage>
        <taxon>Eukaryota</taxon>
        <taxon>Fungi</taxon>
        <taxon>Dikarya</taxon>
        <taxon>Ascomycota</taxon>
        <taxon>Pezizomycotina</taxon>
        <taxon>Sordariomycetes</taxon>
        <taxon>Sordariomycetidae</taxon>
        <taxon>Sordariales</taxon>
        <taxon>Diplogelasinosporaceae</taxon>
        <taxon>Diplogelasinospora</taxon>
    </lineage>
</organism>
<gene>
    <name evidence="2" type="ORF">QBC46DRAFT_395868</name>
</gene>